<evidence type="ECO:0000256" key="1">
    <source>
        <dbReference type="ARBA" id="ARBA00002286"/>
    </source>
</evidence>
<evidence type="ECO:0000259" key="2">
    <source>
        <dbReference type="PROSITE" id="PS50994"/>
    </source>
</evidence>
<evidence type="ECO:0000313" key="4">
    <source>
        <dbReference type="Proteomes" id="UP000182192"/>
    </source>
</evidence>
<dbReference type="InterPro" id="IPR048020">
    <property type="entry name" value="Transpos_IS3"/>
</dbReference>
<reference evidence="3 4" key="1">
    <citation type="submission" date="2016-10" db="EMBL/GenBank/DDBJ databases">
        <authorList>
            <person name="de Groot N.N."/>
        </authorList>
    </citation>
    <scope>NUCLEOTIDE SEQUENCE [LARGE SCALE GENOMIC DNA]</scope>
    <source>
        <strain evidence="3 4">AR67</strain>
    </source>
</reference>
<dbReference type="InterPro" id="IPR025948">
    <property type="entry name" value="HTH-like_dom"/>
</dbReference>
<sequence length="278" mass="32979">MIWELRHEHRVGLLIDIAGIPRSTYYYYSKQFDSPKPDKYADIKALIRKIYDESKGRYGYRRITKELRKTHKINHKTVQRLMRKMGIFCRVRMKKYNSFRGEVGRIAPNLLERDFKADKPNQKWVTDVTEFALFGIKLYLSPIIDLFNGEVVSYNLSRHPNLIQVTDMLEKAFAKIPDNTQLILHSDQGWQYQHKHYQKMLKDKGVRQSMSRKGNCLDNACAENFFGLLKTELLYLQKFDSVEHFISELHAYIDWYNTKRIKLKLDGMSPVEYRLNAA</sequence>
<gene>
    <name evidence="3" type="ORF">SAMN02910406_03204</name>
</gene>
<dbReference type="InterPro" id="IPR050900">
    <property type="entry name" value="Transposase_IS3/IS150/IS904"/>
</dbReference>
<accession>A0A1I1PW74</accession>
<dbReference type="PROSITE" id="PS50994">
    <property type="entry name" value="INTEGRASE"/>
    <property type="match status" value="1"/>
</dbReference>
<dbReference type="EMBL" id="FOKQ01000038">
    <property type="protein sequence ID" value="SFD13967.1"/>
    <property type="molecule type" value="Genomic_DNA"/>
</dbReference>
<dbReference type="Pfam" id="PF13276">
    <property type="entry name" value="HTH_21"/>
    <property type="match status" value="1"/>
</dbReference>
<evidence type="ECO:0000313" key="3">
    <source>
        <dbReference type="EMBL" id="SFD13967.1"/>
    </source>
</evidence>
<dbReference type="AlphaFoldDB" id="A0A1I1PW74"/>
<protein>
    <submittedName>
        <fullName evidence="3">Transposase InsO and inactivated derivatives</fullName>
    </submittedName>
</protein>
<feature type="domain" description="Integrase catalytic" evidence="2">
    <location>
        <begin position="116"/>
        <end position="278"/>
    </location>
</feature>
<dbReference type="GO" id="GO:0003676">
    <property type="term" value="F:nucleic acid binding"/>
    <property type="evidence" value="ECO:0007669"/>
    <property type="project" value="InterPro"/>
</dbReference>
<organism evidence="3 4">
    <name type="scientific">Ruminococcus albus</name>
    <dbReference type="NCBI Taxonomy" id="1264"/>
    <lineage>
        <taxon>Bacteria</taxon>
        <taxon>Bacillati</taxon>
        <taxon>Bacillota</taxon>
        <taxon>Clostridia</taxon>
        <taxon>Eubacteriales</taxon>
        <taxon>Oscillospiraceae</taxon>
        <taxon>Ruminococcus</taxon>
    </lineage>
</organism>
<dbReference type="InterPro" id="IPR001584">
    <property type="entry name" value="Integrase_cat-core"/>
</dbReference>
<dbReference type="Pfam" id="PF13333">
    <property type="entry name" value="rve_2"/>
    <property type="match status" value="1"/>
</dbReference>
<dbReference type="PANTHER" id="PTHR46889:SF5">
    <property type="entry name" value="INTEGRASE PROTEIN"/>
    <property type="match status" value="1"/>
</dbReference>
<comment type="function">
    <text evidence="1">Involved in the transposition of the insertion sequence.</text>
</comment>
<dbReference type="NCBIfam" id="NF033516">
    <property type="entry name" value="transpos_IS3"/>
    <property type="match status" value="1"/>
</dbReference>
<proteinExistence type="predicted"/>
<dbReference type="InterPro" id="IPR012337">
    <property type="entry name" value="RNaseH-like_sf"/>
</dbReference>
<dbReference type="SUPFAM" id="SSF53098">
    <property type="entry name" value="Ribonuclease H-like"/>
    <property type="match status" value="1"/>
</dbReference>
<dbReference type="Pfam" id="PF00665">
    <property type="entry name" value="rve"/>
    <property type="match status" value="1"/>
</dbReference>
<dbReference type="PANTHER" id="PTHR46889">
    <property type="entry name" value="TRANSPOSASE INSF FOR INSERTION SEQUENCE IS3B-RELATED"/>
    <property type="match status" value="1"/>
</dbReference>
<dbReference type="Proteomes" id="UP000182192">
    <property type="component" value="Unassembled WGS sequence"/>
</dbReference>
<name>A0A1I1PW74_RUMAL</name>
<dbReference type="Gene3D" id="3.30.420.10">
    <property type="entry name" value="Ribonuclease H-like superfamily/Ribonuclease H"/>
    <property type="match status" value="1"/>
</dbReference>
<dbReference type="GO" id="GO:0015074">
    <property type="term" value="P:DNA integration"/>
    <property type="evidence" value="ECO:0007669"/>
    <property type="project" value="InterPro"/>
</dbReference>
<dbReference type="InterPro" id="IPR036397">
    <property type="entry name" value="RNaseH_sf"/>
</dbReference>